<dbReference type="AlphaFoldDB" id="A0A6A1R4W7"/>
<keyword evidence="1" id="KW-0732">Signal</keyword>
<sequence>MPYKCMKQLGLALAAVVVSASAMAGTAVGAGVTWTFGGPKPMTGPALGIKLFSTDKEQKGAAYIGVDYSFSDHGLRPNVGLAYLAKHKTYIGADIGYSFTQQGADFGAGLGFVDSKKRD</sequence>
<dbReference type="RefSeq" id="WP_151042887.1">
    <property type="nucleotide sequence ID" value="NZ_VZOT01000002.1"/>
</dbReference>
<organism evidence="2">
    <name type="scientific">Comamonas kerstersii</name>
    <dbReference type="NCBI Taxonomy" id="225992"/>
    <lineage>
        <taxon>Bacteria</taxon>
        <taxon>Pseudomonadati</taxon>
        <taxon>Pseudomonadota</taxon>
        <taxon>Betaproteobacteria</taxon>
        <taxon>Burkholderiales</taxon>
        <taxon>Comamonadaceae</taxon>
        <taxon>Comamonas</taxon>
    </lineage>
</organism>
<evidence type="ECO:0008006" key="3">
    <source>
        <dbReference type="Google" id="ProtNLM"/>
    </source>
</evidence>
<proteinExistence type="predicted"/>
<evidence type="ECO:0000313" key="2">
    <source>
        <dbReference type="EMBL" id="KAB0587783.1"/>
    </source>
</evidence>
<feature type="signal peptide" evidence="1">
    <location>
        <begin position="1"/>
        <end position="24"/>
    </location>
</feature>
<accession>A0A6A1R4W7</accession>
<name>A0A6A1R4W7_9BURK</name>
<reference evidence="2" key="1">
    <citation type="submission" date="2019-09" db="EMBL/GenBank/DDBJ databases">
        <title>Draft genome sequences of 48 bacterial type strains from the CCUG.</title>
        <authorList>
            <person name="Tunovic T."/>
            <person name="Pineiro-Iglesias B."/>
            <person name="Unosson C."/>
            <person name="Inganas E."/>
            <person name="Ohlen M."/>
            <person name="Cardew S."/>
            <person name="Jensie-Markopoulos S."/>
            <person name="Salva-Serra F."/>
            <person name="Jaen-Luchoro D."/>
            <person name="Karlsson R."/>
            <person name="Svensson-Stadler L."/>
            <person name="Chun J."/>
            <person name="Moore E."/>
        </authorList>
    </citation>
    <scope>NUCLEOTIDE SEQUENCE</scope>
    <source>
        <strain evidence="2">CCUG 15333</strain>
    </source>
</reference>
<gene>
    <name evidence="2" type="ORF">F7P80_03690</name>
</gene>
<feature type="chain" id="PRO_5025504364" description="Outer membrane protein OmpA-like transmembrane domain-containing protein" evidence="1">
    <location>
        <begin position="25"/>
        <end position="119"/>
    </location>
</feature>
<dbReference type="EMBL" id="VZOT01000002">
    <property type="protein sequence ID" value="KAB0587783.1"/>
    <property type="molecule type" value="Genomic_DNA"/>
</dbReference>
<protein>
    <recommendedName>
        <fullName evidence="3">Outer membrane protein OmpA-like transmembrane domain-containing protein</fullName>
    </recommendedName>
</protein>
<comment type="caution">
    <text evidence="2">The sequence shown here is derived from an EMBL/GenBank/DDBJ whole genome shotgun (WGS) entry which is preliminary data.</text>
</comment>
<evidence type="ECO:0000256" key="1">
    <source>
        <dbReference type="SAM" id="SignalP"/>
    </source>
</evidence>